<dbReference type="InterPro" id="IPR040256">
    <property type="entry name" value="At4g02000-like"/>
</dbReference>
<feature type="non-terminal residue" evidence="1">
    <location>
        <position position="90"/>
    </location>
</feature>
<comment type="caution">
    <text evidence="1">The sequence shown here is derived from an EMBL/GenBank/DDBJ whole genome shotgun (WGS) entry which is preliminary data.</text>
</comment>
<name>A0A7J8M9A1_9ROSI</name>
<evidence type="ECO:0000313" key="2">
    <source>
        <dbReference type="Proteomes" id="UP000593572"/>
    </source>
</evidence>
<dbReference type="AlphaFoldDB" id="A0A7J8M9A1"/>
<reference evidence="1 2" key="1">
    <citation type="journal article" date="2019" name="Genome Biol. Evol.">
        <title>Insights into the evolution of the New World diploid cottons (Gossypium, subgenus Houzingenia) based on genome sequencing.</title>
        <authorList>
            <person name="Grover C.E."/>
            <person name="Arick M.A. 2nd"/>
            <person name="Thrash A."/>
            <person name="Conover J.L."/>
            <person name="Sanders W.S."/>
            <person name="Peterson D.G."/>
            <person name="Frelichowski J.E."/>
            <person name="Scheffler J.A."/>
            <person name="Scheffler B.E."/>
            <person name="Wendel J.F."/>
        </authorList>
    </citation>
    <scope>NUCLEOTIDE SEQUENCE [LARGE SCALE GENOMIC DNA]</scope>
    <source>
        <strain evidence="1">157</strain>
        <tissue evidence="1">Leaf</tissue>
    </source>
</reference>
<keyword evidence="2" id="KW-1185">Reference proteome</keyword>
<dbReference type="PANTHER" id="PTHR31286:SF173">
    <property type="entry name" value="DUF4283 DOMAIN-CONTAINING PROTEIN"/>
    <property type="match status" value="1"/>
</dbReference>
<dbReference type="PANTHER" id="PTHR31286">
    <property type="entry name" value="GLYCINE-RICH CELL WALL STRUCTURAL PROTEIN 1.8-LIKE"/>
    <property type="match status" value="1"/>
</dbReference>
<gene>
    <name evidence="1" type="ORF">Golob_018131</name>
</gene>
<evidence type="ECO:0000313" key="1">
    <source>
        <dbReference type="EMBL" id="MBA0561287.1"/>
    </source>
</evidence>
<proteinExistence type="predicted"/>
<protein>
    <submittedName>
        <fullName evidence="1">Uncharacterized protein</fullName>
    </submittedName>
</protein>
<organism evidence="1 2">
    <name type="scientific">Gossypium lobatum</name>
    <dbReference type="NCBI Taxonomy" id="34289"/>
    <lineage>
        <taxon>Eukaryota</taxon>
        <taxon>Viridiplantae</taxon>
        <taxon>Streptophyta</taxon>
        <taxon>Embryophyta</taxon>
        <taxon>Tracheophyta</taxon>
        <taxon>Spermatophyta</taxon>
        <taxon>Magnoliopsida</taxon>
        <taxon>eudicotyledons</taxon>
        <taxon>Gunneridae</taxon>
        <taxon>Pentapetalae</taxon>
        <taxon>rosids</taxon>
        <taxon>malvids</taxon>
        <taxon>Malvales</taxon>
        <taxon>Malvaceae</taxon>
        <taxon>Malvoideae</taxon>
        <taxon>Gossypium</taxon>
    </lineage>
</organism>
<dbReference type="EMBL" id="JABEZX010000007">
    <property type="protein sequence ID" value="MBA0561287.1"/>
    <property type="molecule type" value="Genomic_DNA"/>
</dbReference>
<sequence length="90" mass="10411">MEYPNTMMTRIQLPSLSSAMYKRSSLMAISEIMGKVVKIDSNTNSGSPRRFAWMVIYIDLRQPLMSKIWIEGKLQRVEYESLPNICFNCA</sequence>
<accession>A0A7J8M9A1</accession>
<dbReference type="Proteomes" id="UP000593572">
    <property type="component" value="Unassembled WGS sequence"/>
</dbReference>